<keyword evidence="1" id="KW-0645">Protease</keyword>
<proteinExistence type="predicted"/>
<name>A0A5A7Q2U2_STRAF</name>
<keyword evidence="2" id="KW-1185">Reference proteome</keyword>
<dbReference type="GO" id="GO:0008233">
    <property type="term" value="F:peptidase activity"/>
    <property type="evidence" value="ECO:0007669"/>
    <property type="project" value="UniProtKB-KW"/>
</dbReference>
<dbReference type="EMBL" id="BKCP01005661">
    <property type="protein sequence ID" value="GER39440.1"/>
    <property type="molecule type" value="Genomic_DNA"/>
</dbReference>
<comment type="caution">
    <text evidence="1">The sequence shown here is derived from an EMBL/GenBank/DDBJ whole genome shotgun (WGS) entry which is preliminary data.</text>
</comment>
<evidence type="ECO:0000313" key="1">
    <source>
        <dbReference type="EMBL" id="GER39440.1"/>
    </source>
</evidence>
<keyword evidence="1" id="KW-0378">Hydrolase</keyword>
<dbReference type="Proteomes" id="UP000325081">
    <property type="component" value="Unassembled WGS sequence"/>
</dbReference>
<dbReference type="GO" id="GO:0006508">
    <property type="term" value="P:proteolysis"/>
    <property type="evidence" value="ECO:0007669"/>
    <property type="project" value="UniProtKB-KW"/>
</dbReference>
<accession>A0A5A7Q2U2</accession>
<organism evidence="1 2">
    <name type="scientific">Striga asiatica</name>
    <name type="common">Asiatic witchweed</name>
    <name type="synonym">Buchnera asiatica</name>
    <dbReference type="NCBI Taxonomy" id="4170"/>
    <lineage>
        <taxon>Eukaryota</taxon>
        <taxon>Viridiplantae</taxon>
        <taxon>Streptophyta</taxon>
        <taxon>Embryophyta</taxon>
        <taxon>Tracheophyta</taxon>
        <taxon>Spermatophyta</taxon>
        <taxon>Magnoliopsida</taxon>
        <taxon>eudicotyledons</taxon>
        <taxon>Gunneridae</taxon>
        <taxon>Pentapetalae</taxon>
        <taxon>asterids</taxon>
        <taxon>lamiids</taxon>
        <taxon>Lamiales</taxon>
        <taxon>Orobanchaceae</taxon>
        <taxon>Buchnereae</taxon>
        <taxon>Striga</taxon>
    </lineage>
</organism>
<gene>
    <name evidence="1" type="ORF">STAS_16057</name>
</gene>
<protein>
    <submittedName>
        <fullName evidence="1">ATP-dependent protease La domain protein</fullName>
    </submittedName>
</protein>
<sequence>MVVLGPDNESIFTSLNNSNVDVSTLEFETHNISANDIIERWTHSLYMICISPVKLCHLDGTKEKNLKDNQETKRRRDMLMSRVHLQDPRSIAFHISHKQG</sequence>
<evidence type="ECO:0000313" key="2">
    <source>
        <dbReference type="Proteomes" id="UP000325081"/>
    </source>
</evidence>
<dbReference type="AlphaFoldDB" id="A0A5A7Q2U2"/>
<reference evidence="2" key="1">
    <citation type="journal article" date="2019" name="Curr. Biol.">
        <title>Genome Sequence of Striga asiatica Provides Insight into the Evolution of Plant Parasitism.</title>
        <authorList>
            <person name="Yoshida S."/>
            <person name="Kim S."/>
            <person name="Wafula E.K."/>
            <person name="Tanskanen J."/>
            <person name="Kim Y.M."/>
            <person name="Honaas L."/>
            <person name="Yang Z."/>
            <person name="Spallek T."/>
            <person name="Conn C.E."/>
            <person name="Ichihashi Y."/>
            <person name="Cheong K."/>
            <person name="Cui S."/>
            <person name="Der J.P."/>
            <person name="Gundlach H."/>
            <person name="Jiao Y."/>
            <person name="Hori C."/>
            <person name="Ishida J.K."/>
            <person name="Kasahara H."/>
            <person name="Kiba T."/>
            <person name="Kim M.S."/>
            <person name="Koo N."/>
            <person name="Laohavisit A."/>
            <person name="Lee Y.H."/>
            <person name="Lumba S."/>
            <person name="McCourt P."/>
            <person name="Mortimer J.C."/>
            <person name="Mutuku J.M."/>
            <person name="Nomura T."/>
            <person name="Sasaki-Sekimoto Y."/>
            <person name="Seto Y."/>
            <person name="Wang Y."/>
            <person name="Wakatake T."/>
            <person name="Sakakibara H."/>
            <person name="Demura T."/>
            <person name="Yamaguchi S."/>
            <person name="Yoneyama K."/>
            <person name="Manabe R.I."/>
            <person name="Nelson D.C."/>
            <person name="Schulman A.H."/>
            <person name="Timko M.P."/>
            <person name="dePamphilis C.W."/>
            <person name="Choi D."/>
            <person name="Shirasu K."/>
        </authorList>
    </citation>
    <scope>NUCLEOTIDE SEQUENCE [LARGE SCALE GENOMIC DNA]</scope>
    <source>
        <strain evidence="2">cv. UVA1</strain>
    </source>
</reference>